<sequence>MEDRADENLADCIGCQFIVESKIQKQLSLNQGKIQKLSQGYGAIKKSMNVLTNKELQRVYSLCTSNDLEWKVVTDKRSQALRFIERGDLDASYYLSHTLRTYNEQLESYQVASERFIHIFTRMLAEMKKVDLHIALLVENYLPQLAGFTSAWIRNKAKSSTPPTWWTKLHQFANFLGLKRSSTFRFDFSKEVLSFCSASPDEIIPAEIVDMINQMRASDVAAQLNNIFQKLNILSMKVESPREEHELSLVTRVLCEKYVFQALNFFHQNQLWDQNGLKVFFSTENTLKRTCDHLRDLFKRRTNPGQDLYFGLMPELSFVLNDWNTAHLHNLLRGDVDVILMNVLKNIDLDRTQQARLVELMLIGSIKEFKRTLYFRRASPEVVVILDKVTEDRILKHWWSDEPPNPLQKNTIDNWILELVEFFGKTGASKKRFEYLISYYVLNFIKTYQTRDFPTLPFKNLNESRLFDMKFELFQAGIRLHEAVNRSLDYEHLLELPSEQLNHLTTEITSERVESAKMAIVEKEKEYKMLKKNIEKFPKEEQLLLSNWMQNNFFLQFYDTLPLADERRSLWSFFRLPLTQITTEAYYYLPINPHYQ</sequence>
<dbReference type="EMBL" id="AVOT02016608">
    <property type="protein sequence ID" value="MBW0501999.1"/>
    <property type="molecule type" value="Genomic_DNA"/>
</dbReference>
<dbReference type="OrthoDB" id="2499263at2759"/>
<dbReference type="AlphaFoldDB" id="A0A9Q3HGS0"/>
<gene>
    <name evidence="1" type="ORF">O181_041714</name>
</gene>
<reference evidence="1" key="1">
    <citation type="submission" date="2021-03" db="EMBL/GenBank/DDBJ databases">
        <title>Draft genome sequence of rust myrtle Austropuccinia psidii MF-1, a brazilian biotype.</title>
        <authorList>
            <person name="Quecine M.C."/>
            <person name="Pachon D.M.R."/>
            <person name="Bonatelli M.L."/>
            <person name="Correr F.H."/>
            <person name="Franceschini L.M."/>
            <person name="Leite T.F."/>
            <person name="Margarido G.R.A."/>
            <person name="Almeida C.A."/>
            <person name="Ferrarezi J.A."/>
            <person name="Labate C.A."/>
        </authorList>
    </citation>
    <scope>NUCLEOTIDE SEQUENCE</scope>
    <source>
        <strain evidence="1">MF-1</strain>
    </source>
</reference>
<accession>A0A9Q3HGS0</accession>
<evidence type="ECO:0000313" key="1">
    <source>
        <dbReference type="EMBL" id="MBW0501999.1"/>
    </source>
</evidence>
<protein>
    <submittedName>
        <fullName evidence="1">Uncharacterized protein</fullName>
    </submittedName>
</protein>
<evidence type="ECO:0000313" key="2">
    <source>
        <dbReference type="Proteomes" id="UP000765509"/>
    </source>
</evidence>
<organism evidence="1 2">
    <name type="scientific">Austropuccinia psidii MF-1</name>
    <dbReference type="NCBI Taxonomy" id="1389203"/>
    <lineage>
        <taxon>Eukaryota</taxon>
        <taxon>Fungi</taxon>
        <taxon>Dikarya</taxon>
        <taxon>Basidiomycota</taxon>
        <taxon>Pucciniomycotina</taxon>
        <taxon>Pucciniomycetes</taxon>
        <taxon>Pucciniales</taxon>
        <taxon>Sphaerophragmiaceae</taxon>
        <taxon>Austropuccinia</taxon>
    </lineage>
</organism>
<dbReference type="Proteomes" id="UP000765509">
    <property type="component" value="Unassembled WGS sequence"/>
</dbReference>
<name>A0A9Q3HGS0_9BASI</name>
<proteinExistence type="predicted"/>
<comment type="caution">
    <text evidence="1">The sequence shown here is derived from an EMBL/GenBank/DDBJ whole genome shotgun (WGS) entry which is preliminary data.</text>
</comment>
<keyword evidence="2" id="KW-1185">Reference proteome</keyword>